<comment type="caution">
    <text evidence="15">The sequence shown here is derived from an EMBL/GenBank/DDBJ whole genome shotgun (WGS) entry which is preliminary data.</text>
</comment>
<dbReference type="AlphaFoldDB" id="A0A3D3R600"/>
<evidence type="ECO:0000256" key="9">
    <source>
        <dbReference type="ARBA" id="ARBA00023235"/>
    </source>
</evidence>
<keyword evidence="13" id="KW-0862">Zinc</keyword>
<dbReference type="InterPro" id="IPR026019">
    <property type="entry name" value="Ribul_P_3_epim"/>
</dbReference>
<dbReference type="InterPro" id="IPR011060">
    <property type="entry name" value="RibuloseP-bd_barrel"/>
</dbReference>
<dbReference type="HAMAP" id="MF_02227">
    <property type="entry name" value="RPE"/>
    <property type="match status" value="1"/>
</dbReference>
<organism evidence="15 16">
    <name type="scientific">Gimesia maris</name>
    <dbReference type="NCBI Taxonomy" id="122"/>
    <lineage>
        <taxon>Bacteria</taxon>
        <taxon>Pseudomonadati</taxon>
        <taxon>Planctomycetota</taxon>
        <taxon>Planctomycetia</taxon>
        <taxon>Planctomycetales</taxon>
        <taxon>Planctomycetaceae</taxon>
        <taxon>Gimesia</taxon>
    </lineage>
</organism>
<dbReference type="InterPro" id="IPR000056">
    <property type="entry name" value="Ribul_P_3_epim-like"/>
</dbReference>
<dbReference type="Pfam" id="PF00834">
    <property type="entry name" value="Ribul_P_3_epim"/>
    <property type="match status" value="1"/>
</dbReference>
<dbReference type="Proteomes" id="UP000263642">
    <property type="component" value="Unassembled WGS sequence"/>
</dbReference>
<evidence type="ECO:0000256" key="12">
    <source>
        <dbReference type="PIRSR" id="PIRSR001461-1"/>
    </source>
</evidence>
<keyword evidence="8 10" id="KW-0479">Metal-binding</keyword>
<feature type="binding site" evidence="10 13">
    <location>
        <position position="78"/>
    </location>
    <ligand>
        <name>a divalent metal cation</name>
        <dbReference type="ChEBI" id="CHEBI:60240"/>
    </ligand>
</feature>
<evidence type="ECO:0000256" key="6">
    <source>
        <dbReference type="ARBA" id="ARBA00009541"/>
    </source>
</evidence>
<dbReference type="SUPFAM" id="SSF51366">
    <property type="entry name" value="Ribulose-phoshate binding barrel"/>
    <property type="match status" value="1"/>
</dbReference>
<evidence type="ECO:0000256" key="13">
    <source>
        <dbReference type="PIRSR" id="PIRSR001461-2"/>
    </source>
</evidence>
<dbReference type="InterPro" id="IPR013785">
    <property type="entry name" value="Aldolase_TIM"/>
</dbReference>
<comment type="cofactor">
    <cofactor evidence="5">
        <name>Fe(2+)</name>
        <dbReference type="ChEBI" id="CHEBI:29033"/>
    </cofactor>
</comment>
<dbReference type="PROSITE" id="PS01086">
    <property type="entry name" value="RIBUL_P_3_EPIMER_2"/>
    <property type="match status" value="1"/>
</dbReference>
<protein>
    <recommendedName>
        <fullName evidence="7 10">Ribulose-phosphate 3-epimerase</fullName>
        <ecNumber evidence="7 10">5.1.3.1</ecNumber>
    </recommendedName>
</protein>
<gene>
    <name evidence="10 15" type="primary">rpe</name>
    <name evidence="15" type="ORF">DIT97_11270</name>
</gene>
<name>A0A3D3R600_9PLAN</name>
<dbReference type="GO" id="GO:0004750">
    <property type="term" value="F:D-ribulose-phosphate 3-epimerase activity"/>
    <property type="evidence" value="ECO:0007669"/>
    <property type="project" value="UniProtKB-UniRule"/>
</dbReference>
<evidence type="ECO:0000256" key="14">
    <source>
        <dbReference type="PIRSR" id="PIRSR001461-3"/>
    </source>
</evidence>
<dbReference type="FunFam" id="3.20.20.70:FF:000004">
    <property type="entry name" value="Ribulose-phosphate 3-epimerase"/>
    <property type="match status" value="1"/>
</dbReference>
<evidence type="ECO:0000256" key="7">
    <source>
        <dbReference type="ARBA" id="ARBA00013188"/>
    </source>
</evidence>
<evidence type="ECO:0000313" key="16">
    <source>
        <dbReference type="Proteomes" id="UP000263642"/>
    </source>
</evidence>
<dbReference type="GO" id="GO:0019323">
    <property type="term" value="P:pentose catabolic process"/>
    <property type="evidence" value="ECO:0007669"/>
    <property type="project" value="UniProtKB-UniRule"/>
</dbReference>
<dbReference type="NCBIfam" id="TIGR01163">
    <property type="entry name" value="rpe"/>
    <property type="match status" value="1"/>
</dbReference>
<dbReference type="GO" id="GO:0046872">
    <property type="term" value="F:metal ion binding"/>
    <property type="evidence" value="ECO:0007669"/>
    <property type="project" value="UniProtKB-UniRule"/>
</dbReference>
<comment type="cofactor">
    <cofactor evidence="3">
        <name>Co(2+)</name>
        <dbReference type="ChEBI" id="CHEBI:48828"/>
    </cofactor>
</comment>
<reference evidence="15 16" key="1">
    <citation type="journal article" date="2018" name="Nat. Biotechnol.">
        <title>A standardized bacterial taxonomy based on genome phylogeny substantially revises the tree of life.</title>
        <authorList>
            <person name="Parks D.H."/>
            <person name="Chuvochina M."/>
            <person name="Waite D.W."/>
            <person name="Rinke C."/>
            <person name="Skarshewski A."/>
            <person name="Chaumeil P.A."/>
            <person name="Hugenholtz P."/>
        </authorList>
    </citation>
    <scope>NUCLEOTIDE SEQUENCE [LARGE SCALE GENOMIC DNA]</scope>
    <source>
        <strain evidence="15">UBA9375</strain>
    </source>
</reference>
<evidence type="ECO:0000256" key="2">
    <source>
        <dbReference type="ARBA" id="ARBA00001936"/>
    </source>
</evidence>
<keyword evidence="13" id="KW-0464">Manganese</keyword>
<dbReference type="GO" id="GO:0006098">
    <property type="term" value="P:pentose-phosphate shunt"/>
    <property type="evidence" value="ECO:0007669"/>
    <property type="project" value="UniProtKB-UniRule"/>
</dbReference>
<keyword evidence="9 10" id="KW-0413">Isomerase</keyword>
<comment type="similarity">
    <text evidence="6 10 11">Belongs to the ribulose-phosphate 3-epimerase family.</text>
</comment>
<feature type="binding site" evidence="10 14">
    <location>
        <begin position="206"/>
        <end position="207"/>
    </location>
    <ligand>
        <name>substrate</name>
    </ligand>
</feature>
<feature type="binding site" evidence="10 13">
    <location>
        <position position="47"/>
    </location>
    <ligand>
        <name>a divalent metal cation</name>
        <dbReference type="ChEBI" id="CHEBI:60240"/>
    </ligand>
</feature>
<feature type="binding site" evidence="10 13">
    <location>
        <position position="45"/>
    </location>
    <ligand>
        <name>a divalent metal cation</name>
        <dbReference type="ChEBI" id="CHEBI:60240"/>
    </ligand>
</feature>
<accession>A0A3D3R600</accession>
<proteinExistence type="inferred from homology"/>
<sequence length="234" mass="24895">MTNSELKYKLNSNSPVIAPSMLKCDFGNLHREIELLEDAGAQVLHWDVMDGHFVPNLSYGALLIERVRSLTSMAFDAHLMISHPEKYIDDYIKAGCNSITVHIEAVPDPGDILKHLNQSGVIPGLAISPETPLSAVEPYLDQAGLVLIMSVEPGFGGQSFIESSIVKIKQLKSMIPADTILSVDGGIAMDTIAETAGAGANYFVVGSAIFDQADYSTAVSELAAKAGSKTASST</sequence>
<evidence type="ECO:0000256" key="4">
    <source>
        <dbReference type="ARBA" id="ARBA00001947"/>
    </source>
</evidence>
<dbReference type="EC" id="5.1.3.1" evidence="7 10"/>
<feature type="active site" description="Proton donor" evidence="10 12">
    <location>
        <position position="184"/>
    </location>
</feature>
<feature type="active site" description="Proton acceptor" evidence="10 12">
    <location>
        <position position="47"/>
    </location>
</feature>
<dbReference type="Gene3D" id="3.20.20.70">
    <property type="entry name" value="Aldolase class I"/>
    <property type="match status" value="1"/>
</dbReference>
<dbReference type="PIRSF" id="PIRSF001461">
    <property type="entry name" value="RPE"/>
    <property type="match status" value="1"/>
</dbReference>
<evidence type="ECO:0000256" key="8">
    <source>
        <dbReference type="ARBA" id="ARBA00022723"/>
    </source>
</evidence>
<keyword evidence="13" id="KW-0170">Cobalt</keyword>
<comment type="pathway">
    <text evidence="10">Carbohydrate degradation.</text>
</comment>
<dbReference type="GO" id="GO:0005737">
    <property type="term" value="C:cytoplasm"/>
    <property type="evidence" value="ECO:0007669"/>
    <property type="project" value="UniProtKB-ARBA"/>
</dbReference>
<feature type="binding site" evidence="14">
    <location>
        <position position="186"/>
    </location>
    <ligand>
        <name>substrate</name>
    </ligand>
</feature>
<dbReference type="CDD" id="cd00429">
    <property type="entry name" value="RPE"/>
    <property type="match status" value="1"/>
</dbReference>
<feature type="binding site" evidence="10">
    <location>
        <begin position="184"/>
        <end position="186"/>
    </location>
    <ligand>
        <name>substrate</name>
    </ligand>
</feature>
<evidence type="ECO:0000256" key="3">
    <source>
        <dbReference type="ARBA" id="ARBA00001941"/>
    </source>
</evidence>
<feature type="binding site" evidence="10 14">
    <location>
        <position position="20"/>
    </location>
    <ligand>
        <name>substrate</name>
    </ligand>
</feature>
<comment type="catalytic activity">
    <reaction evidence="1 10 11">
        <text>D-ribulose 5-phosphate = D-xylulose 5-phosphate</text>
        <dbReference type="Rhea" id="RHEA:13677"/>
        <dbReference type="ChEBI" id="CHEBI:57737"/>
        <dbReference type="ChEBI" id="CHEBI:58121"/>
        <dbReference type="EC" id="5.1.3.1"/>
    </reaction>
</comment>
<comment type="cofactor">
    <cofactor evidence="10 13">
        <name>a divalent metal cation</name>
        <dbReference type="ChEBI" id="CHEBI:60240"/>
    </cofactor>
    <text evidence="10 13">Binds 1 divalent metal cation per subunit.</text>
</comment>
<feature type="binding site" evidence="10 14">
    <location>
        <position position="78"/>
    </location>
    <ligand>
        <name>substrate</name>
    </ligand>
</feature>
<feature type="binding site" evidence="10 13">
    <location>
        <position position="184"/>
    </location>
    <ligand>
        <name>a divalent metal cation</name>
        <dbReference type="ChEBI" id="CHEBI:60240"/>
    </ligand>
</feature>
<evidence type="ECO:0000256" key="11">
    <source>
        <dbReference type="PIRNR" id="PIRNR001461"/>
    </source>
</evidence>
<dbReference type="EMBL" id="DQAY01000062">
    <property type="protein sequence ID" value="HCO23598.1"/>
    <property type="molecule type" value="Genomic_DNA"/>
</dbReference>
<comment type="cofactor">
    <cofactor evidence="4">
        <name>Zn(2+)</name>
        <dbReference type="ChEBI" id="CHEBI:29105"/>
    </cofactor>
</comment>
<evidence type="ECO:0000256" key="10">
    <source>
        <dbReference type="HAMAP-Rule" id="MF_02227"/>
    </source>
</evidence>
<dbReference type="PANTHER" id="PTHR11749">
    <property type="entry name" value="RIBULOSE-5-PHOSPHATE-3-EPIMERASE"/>
    <property type="match status" value="1"/>
</dbReference>
<dbReference type="NCBIfam" id="NF004076">
    <property type="entry name" value="PRK05581.1-4"/>
    <property type="match status" value="1"/>
</dbReference>
<keyword evidence="10 11" id="KW-0119">Carbohydrate metabolism</keyword>
<evidence type="ECO:0000313" key="15">
    <source>
        <dbReference type="EMBL" id="HCO23598.1"/>
    </source>
</evidence>
<feature type="binding site" evidence="10 14">
    <location>
        <begin position="154"/>
        <end position="157"/>
    </location>
    <ligand>
        <name>substrate</name>
    </ligand>
</feature>
<comment type="cofactor">
    <cofactor evidence="2">
        <name>Mn(2+)</name>
        <dbReference type="ChEBI" id="CHEBI:29035"/>
    </cofactor>
</comment>
<evidence type="ECO:0000256" key="1">
    <source>
        <dbReference type="ARBA" id="ARBA00001782"/>
    </source>
</evidence>
<comment type="function">
    <text evidence="10">Catalyzes the reversible epimerization of D-ribulose 5-phosphate to D-xylulose 5-phosphate.</text>
</comment>
<evidence type="ECO:0000256" key="5">
    <source>
        <dbReference type="ARBA" id="ARBA00001954"/>
    </source>
</evidence>